<dbReference type="AlphaFoldDB" id="A0A1L7WCQ9"/>
<feature type="region of interest" description="Disordered" evidence="1">
    <location>
        <begin position="665"/>
        <end position="689"/>
    </location>
</feature>
<feature type="region of interest" description="Disordered" evidence="1">
    <location>
        <begin position="1"/>
        <end position="44"/>
    </location>
</feature>
<dbReference type="GO" id="GO:0003746">
    <property type="term" value="F:translation elongation factor activity"/>
    <property type="evidence" value="ECO:0007669"/>
    <property type="project" value="TreeGrafter"/>
</dbReference>
<dbReference type="Proteomes" id="UP000184330">
    <property type="component" value="Unassembled WGS sequence"/>
</dbReference>
<dbReference type="PANTHER" id="PTHR43721">
    <property type="entry name" value="ELONGATION FACTOR TU-RELATED"/>
    <property type="match status" value="1"/>
</dbReference>
<dbReference type="GO" id="GO:0005525">
    <property type="term" value="F:GTP binding"/>
    <property type="evidence" value="ECO:0007669"/>
    <property type="project" value="InterPro"/>
</dbReference>
<evidence type="ECO:0000256" key="1">
    <source>
        <dbReference type="SAM" id="MobiDB-lite"/>
    </source>
</evidence>
<dbReference type="EMBL" id="FJOG01000001">
    <property type="protein sequence ID" value="CZR50552.1"/>
    <property type="molecule type" value="Genomic_DNA"/>
</dbReference>
<dbReference type="STRING" id="576137.A0A1L7WCQ9"/>
<dbReference type="InterPro" id="IPR027417">
    <property type="entry name" value="P-loop_NTPase"/>
</dbReference>
<feature type="compositionally biased region" description="Low complexity" evidence="1">
    <location>
        <begin position="80"/>
        <end position="91"/>
    </location>
</feature>
<evidence type="ECO:0000313" key="4">
    <source>
        <dbReference type="Proteomes" id="UP000184330"/>
    </source>
</evidence>
<dbReference type="InterPro" id="IPR050055">
    <property type="entry name" value="EF-Tu_GTPase"/>
</dbReference>
<dbReference type="Gene3D" id="3.40.50.300">
    <property type="entry name" value="P-loop containing nucleotide triphosphate hydrolases"/>
    <property type="match status" value="1"/>
</dbReference>
<feature type="region of interest" description="Disordered" evidence="1">
    <location>
        <begin position="289"/>
        <end position="319"/>
    </location>
</feature>
<keyword evidence="4" id="KW-1185">Reference proteome</keyword>
<dbReference type="OrthoDB" id="5342685at2759"/>
<reference evidence="3 4" key="1">
    <citation type="submission" date="2016-03" db="EMBL/GenBank/DDBJ databases">
        <authorList>
            <person name="Ploux O."/>
        </authorList>
    </citation>
    <scope>NUCLEOTIDE SEQUENCE [LARGE SCALE GENOMIC DNA]</scope>
    <source>
        <strain evidence="3 4">UAMH 11012</strain>
    </source>
</reference>
<dbReference type="SUPFAM" id="SSF52540">
    <property type="entry name" value="P-loop containing nucleoside triphosphate hydrolases"/>
    <property type="match status" value="1"/>
</dbReference>
<dbReference type="InterPro" id="IPR000795">
    <property type="entry name" value="T_Tr_GTP-bd_dom"/>
</dbReference>
<name>A0A1L7WCQ9_9HELO</name>
<dbReference type="Pfam" id="PF00009">
    <property type="entry name" value="GTP_EFTU"/>
    <property type="match status" value="1"/>
</dbReference>
<sequence>MASIFTYDPDPPRVASPWLTPTDTPKPSTPQPKEALSISSASPVTGHIADYGVTRLEAEPQEGPTEYKLHLLLRPRRNYSSSSTGSVVSGSQQHKQRQPSQPITNDPGPILAPSNQSRQNRLEQLTTQLLWRLQQSSPYHASSMSDLVLPKLPEANENLASPPRPGKLLAGLEESRGALYEIGVSDDGTFVGLTKDEMDESLTNLRAMAASLGCNVEVVRMVEVGECEWQESSVPRVLPTTRSAKRELRASRQSHEPNDLVEILRHQAQLWVAEALVTPDLSSRRNVHANLESKPGSRHETPPPPVQLENLSLDSPPVLHGTTEQLRITLTGPTTSGKSSLLGTLSTATLDNGRGKSRLSLLKHRHEIVSGVTSSVAQELIGYKGSEVINYAAGNVNSWTDIHGSAQDGRLVFVSDTGGHPRYRRTTVRGLVGWAPHWTVLCIAADDGDNAPNSAGGTSSAQDILGTAGAGIDLAKAHLELCLKFDKPLVVVITKLDLASKASLRQTLSKILTAVKATGRTPSIIPPDQTKTVHESDVSSIPKNDIDALQSISDRIRLSGDLVSIVPIIMTSAAKGTGMRSMHALLQGLPMPNIPTSQDFVGLALNPEQPACLFHVEDVFGGLQASLEPLASKKTKQGDTGSVVAGYLRFGRISVGDTVVVGPFLSETDEDDSPGRAPTRSSPASFGASITHPSTVELSRVSSRNAISASASKVEWFNARIVSLRNLRLPVHALEAGQVGTIGLVVDIPEQELSNGPFERPAPTTPRIRKGLIMAIPSRHMLETGHTLQAASGFTASFEDGDINSVTTGSLVVVYIASIRATARVLKLVPHINNDLSTAADLEELEDDVFGFSDNLEKEDQESEPLVFGSDGITDVTFELITNREWIELGSQVLVMPGGGHGLYYGSERGEKGIAGLEGFVGKVVEVVD</sequence>
<protein>
    <submittedName>
        <fullName evidence="3">Related to GTP-binding protein</fullName>
    </submittedName>
</protein>
<evidence type="ECO:0000313" key="3">
    <source>
        <dbReference type="EMBL" id="CZR50552.1"/>
    </source>
</evidence>
<evidence type="ECO:0000259" key="2">
    <source>
        <dbReference type="Pfam" id="PF00009"/>
    </source>
</evidence>
<proteinExistence type="predicted"/>
<feature type="domain" description="Tr-type G" evidence="2">
    <location>
        <begin position="327"/>
        <end position="584"/>
    </location>
</feature>
<gene>
    <name evidence="3" type="ORF">PAC_00425</name>
</gene>
<accession>A0A1L7WCQ9</accession>
<organism evidence="3 4">
    <name type="scientific">Phialocephala subalpina</name>
    <dbReference type="NCBI Taxonomy" id="576137"/>
    <lineage>
        <taxon>Eukaryota</taxon>
        <taxon>Fungi</taxon>
        <taxon>Dikarya</taxon>
        <taxon>Ascomycota</taxon>
        <taxon>Pezizomycotina</taxon>
        <taxon>Leotiomycetes</taxon>
        <taxon>Helotiales</taxon>
        <taxon>Mollisiaceae</taxon>
        <taxon>Phialocephala</taxon>
        <taxon>Phialocephala fortinii species complex</taxon>
    </lineage>
</organism>
<feature type="region of interest" description="Disordered" evidence="1">
    <location>
        <begin position="78"/>
        <end position="115"/>
    </location>
</feature>
<dbReference type="PANTHER" id="PTHR43721:SF30">
    <property type="entry name" value="TR-TYPE G DOMAIN-CONTAINING PROTEIN"/>
    <property type="match status" value="1"/>
</dbReference>
<dbReference type="GO" id="GO:0003924">
    <property type="term" value="F:GTPase activity"/>
    <property type="evidence" value="ECO:0007669"/>
    <property type="project" value="InterPro"/>
</dbReference>